<dbReference type="Proteomes" id="UP001430306">
    <property type="component" value="Unassembled WGS sequence"/>
</dbReference>
<evidence type="ECO:0000313" key="1">
    <source>
        <dbReference type="EMBL" id="MCC9641779.1"/>
    </source>
</evidence>
<dbReference type="RefSeq" id="WP_230272185.1">
    <property type="nucleotide sequence ID" value="NZ_JAJKFW010000012.1"/>
</dbReference>
<sequence length="115" mass="12567">MPISGEVTLQKKPVAAAMIRFVPVQGEPGQNDSVTMITEGRFVFDDTNGPSPGEHHVVITPIEPEMNEAMQAMQEGDRDPLKSKTIPVRYQSTGQLSANVSPSANEPFVFELSKR</sequence>
<dbReference type="EMBL" id="JAJKFW010000012">
    <property type="protein sequence ID" value="MCC9641779.1"/>
    <property type="molecule type" value="Genomic_DNA"/>
</dbReference>
<comment type="caution">
    <text evidence="1">The sequence shown here is derived from an EMBL/GenBank/DDBJ whole genome shotgun (WGS) entry which is preliminary data.</text>
</comment>
<organism evidence="1 2">
    <name type="scientific">Rhodopirellula halodulae</name>
    <dbReference type="NCBI Taxonomy" id="2894198"/>
    <lineage>
        <taxon>Bacteria</taxon>
        <taxon>Pseudomonadati</taxon>
        <taxon>Planctomycetota</taxon>
        <taxon>Planctomycetia</taxon>
        <taxon>Pirellulales</taxon>
        <taxon>Pirellulaceae</taxon>
        <taxon>Rhodopirellula</taxon>
    </lineage>
</organism>
<reference evidence="1" key="1">
    <citation type="submission" date="2021-11" db="EMBL/GenBank/DDBJ databases">
        <title>Genome sequence.</title>
        <authorList>
            <person name="Sun Q."/>
        </authorList>
    </citation>
    <scope>NUCLEOTIDE SEQUENCE</scope>
    <source>
        <strain evidence="1">JC740</strain>
    </source>
</reference>
<evidence type="ECO:0000313" key="2">
    <source>
        <dbReference type="Proteomes" id="UP001430306"/>
    </source>
</evidence>
<proteinExistence type="predicted"/>
<gene>
    <name evidence="1" type="ORF">LOC71_05795</name>
</gene>
<accession>A0ABS8NDZ2</accession>
<keyword evidence="2" id="KW-1185">Reference proteome</keyword>
<protein>
    <submittedName>
        <fullName evidence="1">Uncharacterized protein</fullName>
    </submittedName>
</protein>
<name>A0ABS8NDZ2_9BACT</name>